<protein>
    <submittedName>
        <fullName evidence="9">Uncharacterized protein</fullName>
    </submittedName>
</protein>
<dbReference type="Proteomes" id="UP001530400">
    <property type="component" value="Unassembled WGS sequence"/>
</dbReference>
<dbReference type="InterPro" id="IPR006043">
    <property type="entry name" value="NCS2"/>
</dbReference>
<feature type="transmembrane region" description="Helical" evidence="8">
    <location>
        <begin position="238"/>
        <end position="256"/>
    </location>
</feature>
<feature type="non-terminal residue" evidence="9">
    <location>
        <position position="1"/>
    </location>
</feature>
<evidence type="ECO:0000256" key="6">
    <source>
        <dbReference type="ARBA" id="ARBA00023136"/>
    </source>
</evidence>
<evidence type="ECO:0000313" key="9">
    <source>
        <dbReference type="EMBL" id="KAL3799094.1"/>
    </source>
</evidence>
<evidence type="ECO:0000256" key="3">
    <source>
        <dbReference type="ARBA" id="ARBA00022448"/>
    </source>
</evidence>
<evidence type="ECO:0000256" key="8">
    <source>
        <dbReference type="SAM" id="Phobius"/>
    </source>
</evidence>
<evidence type="ECO:0000256" key="1">
    <source>
        <dbReference type="ARBA" id="ARBA00004127"/>
    </source>
</evidence>
<dbReference type="GO" id="GO:0012505">
    <property type="term" value="C:endomembrane system"/>
    <property type="evidence" value="ECO:0007669"/>
    <property type="project" value="UniProtKB-SubCell"/>
</dbReference>
<evidence type="ECO:0000256" key="5">
    <source>
        <dbReference type="ARBA" id="ARBA00022989"/>
    </source>
</evidence>
<dbReference type="AlphaFoldDB" id="A0ABD3QH31"/>
<proteinExistence type="inferred from homology"/>
<feature type="region of interest" description="Disordered" evidence="7">
    <location>
        <begin position="520"/>
        <end position="560"/>
    </location>
</feature>
<accession>A0ABD3QH31</accession>
<dbReference type="PANTHER" id="PTHR43337">
    <property type="entry name" value="XANTHINE/URACIL PERMEASE C887.17-RELATED"/>
    <property type="match status" value="1"/>
</dbReference>
<organism evidence="9 10">
    <name type="scientific">Cyclotella atomus</name>
    <dbReference type="NCBI Taxonomy" id="382360"/>
    <lineage>
        <taxon>Eukaryota</taxon>
        <taxon>Sar</taxon>
        <taxon>Stramenopiles</taxon>
        <taxon>Ochrophyta</taxon>
        <taxon>Bacillariophyta</taxon>
        <taxon>Coscinodiscophyceae</taxon>
        <taxon>Thalassiosirophycidae</taxon>
        <taxon>Stephanodiscales</taxon>
        <taxon>Stephanodiscaceae</taxon>
        <taxon>Cyclotella</taxon>
    </lineage>
</organism>
<dbReference type="EMBL" id="JALLPJ020000195">
    <property type="protein sequence ID" value="KAL3799094.1"/>
    <property type="molecule type" value="Genomic_DNA"/>
</dbReference>
<feature type="transmembrane region" description="Helical" evidence="8">
    <location>
        <begin position="319"/>
        <end position="341"/>
    </location>
</feature>
<feature type="transmembrane region" description="Helical" evidence="8">
    <location>
        <begin position="470"/>
        <end position="492"/>
    </location>
</feature>
<feature type="transmembrane region" description="Helical" evidence="8">
    <location>
        <begin position="361"/>
        <end position="383"/>
    </location>
</feature>
<feature type="transmembrane region" description="Helical" evidence="8">
    <location>
        <begin position="76"/>
        <end position="95"/>
    </location>
</feature>
<dbReference type="InterPro" id="IPR045018">
    <property type="entry name" value="Azg-like"/>
</dbReference>
<reference evidence="9 10" key="1">
    <citation type="submission" date="2024-10" db="EMBL/GenBank/DDBJ databases">
        <title>Updated reference genomes for cyclostephanoid diatoms.</title>
        <authorList>
            <person name="Roberts W.R."/>
            <person name="Alverson A.J."/>
        </authorList>
    </citation>
    <scope>NUCLEOTIDE SEQUENCE [LARGE SCALE GENOMIC DNA]</scope>
    <source>
        <strain evidence="9 10">AJA010-31</strain>
    </source>
</reference>
<feature type="transmembrane region" description="Helical" evidence="8">
    <location>
        <begin position="262"/>
        <end position="283"/>
    </location>
</feature>
<dbReference type="GO" id="GO:1904823">
    <property type="term" value="P:purine nucleobase transmembrane transport"/>
    <property type="evidence" value="ECO:0007669"/>
    <property type="project" value="UniProtKB-ARBA"/>
</dbReference>
<evidence type="ECO:0000256" key="2">
    <source>
        <dbReference type="ARBA" id="ARBA00005697"/>
    </source>
</evidence>
<gene>
    <name evidence="9" type="ORF">ACHAWO_008830</name>
</gene>
<feature type="compositionally biased region" description="Polar residues" evidence="7">
    <location>
        <begin position="547"/>
        <end position="560"/>
    </location>
</feature>
<feature type="transmembrane region" description="Helical" evidence="8">
    <location>
        <begin position="129"/>
        <end position="152"/>
    </location>
</feature>
<keyword evidence="6 8" id="KW-0472">Membrane</keyword>
<keyword evidence="10" id="KW-1185">Reference proteome</keyword>
<comment type="caution">
    <text evidence="9">The sequence shown here is derived from an EMBL/GenBank/DDBJ whole genome shotgun (WGS) entry which is preliminary data.</text>
</comment>
<keyword evidence="3" id="KW-0813">Transport</keyword>
<name>A0ABD3QH31_9STRA</name>
<dbReference type="Pfam" id="PF00860">
    <property type="entry name" value="Xan_ur_permease"/>
    <property type="match status" value="2"/>
</dbReference>
<evidence type="ECO:0000313" key="10">
    <source>
        <dbReference type="Proteomes" id="UP001530400"/>
    </source>
</evidence>
<feature type="transmembrane region" description="Helical" evidence="8">
    <location>
        <begin position="395"/>
        <end position="416"/>
    </location>
</feature>
<comment type="subcellular location">
    <subcellularLocation>
        <location evidence="1">Endomembrane system</location>
        <topology evidence="1">Multi-pass membrane protein</topology>
    </subcellularLocation>
</comment>
<keyword evidence="4 8" id="KW-0812">Transmembrane</keyword>
<sequence length="560" mass="59807">CLADQVRWSFRFALEERGSTLITEFNAGTATFLTMAYILAVNPRILSESGGPCIPPDGDIFATEYEMCLEEIKRQYITATAIGSMIGSVLMGLLANLPIGLAPGMGINAYFTYTVVGWRGTGMVSYQSALSAILIEGVIFLILALTGVRYAIAKLIPEPIRLASAPGIGALLAHIGFQTAEGLGLVVSDIATAVTLGGCPPDKRTPIVAYDDACAIEGLCVTSDAYTCDVLGGQMTSATTWLGIAGLIMMVVFLAYKESSGIIVGILFVTFVSWFRNTAVTYFPYTVEGDARFVYFSQIVAVEPMNKITAQYSSDLQSALVALFTFLYVDFLDTTGTLLGIVSHMNLLDENGDFPRSKAAFSVDAIATMVGSVFGLSPVSSYAESAAGVEAGGRTGLTAVFVGLYFALSIFFAPIFASIPPWATGGSLIIVGALMCRSLAKVQWERVDHAVTAFVTIMLMPLTYSIAYGIIGGFFCWITLQFIFFAMSLVGLKIPEDLSNDVDDLKAKADPAIEVTNRGITIDDDTTTPHKDACNDFEASSPDDDNMNTSPKLVKSLQSA</sequence>
<evidence type="ECO:0000256" key="4">
    <source>
        <dbReference type="ARBA" id="ARBA00022692"/>
    </source>
</evidence>
<feature type="transmembrane region" description="Helical" evidence="8">
    <location>
        <begin position="422"/>
        <end position="440"/>
    </location>
</feature>
<keyword evidence="5 8" id="KW-1133">Transmembrane helix</keyword>
<dbReference type="PANTHER" id="PTHR43337:SF1">
    <property type="entry name" value="XANTHINE_URACIL PERMEASE C887.17-RELATED"/>
    <property type="match status" value="1"/>
</dbReference>
<evidence type="ECO:0000256" key="7">
    <source>
        <dbReference type="SAM" id="MobiDB-lite"/>
    </source>
</evidence>
<comment type="similarity">
    <text evidence="2">Belongs to the nucleobase:cation symporter-2 (NCS2) (TC 2.A.40) family. Azg-like subfamily.</text>
</comment>